<dbReference type="PANTHER" id="PTHR30469">
    <property type="entry name" value="MULTIDRUG RESISTANCE PROTEIN MDTA"/>
    <property type="match status" value="1"/>
</dbReference>
<dbReference type="Pfam" id="PF25876">
    <property type="entry name" value="HH_MFP_RND"/>
    <property type="match status" value="1"/>
</dbReference>
<keyword evidence="6" id="KW-1185">Reference proteome</keyword>
<dbReference type="NCBIfam" id="TIGR01730">
    <property type="entry name" value="RND_mfp"/>
    <property type="match status" value="1"/>
</dbReference>
<evidence type="ECO:0000259" key="4">
    <source>
        <dbReference type="Pfam" id="PF25954"/>
    </source>
</evidence>
<dbReference type="RefSeq" id="WP_394848209.1">
    <property type="nucleotide sequence ID" value="NZ_CP089982.1"/>
</dbReference>
<proteinExistence type="inferred from homology"/>
<dbReference type="SUPFAM" id="SSF111369">
    <property type="entry name" value="HlyD-like secretion proteins"/>
    <property type="match status" value="1"/>
</dbReference>
<dbReference type="InterPro" id="IPR058792">
    <property type="entry name" value="Beta-barrel_RND_2"/>
</dbReference>
<comment type="similarity">
    <text evidence="1">Belongs to the membrane fusion protein (MFP) (TC 8.A.1) family.</text>
</comment>
<evidence type="ECO:0000256" key="1">
    <source>
        <dbReference type="ARBA" id="ARBA00009477"/>
    </source>
</evidence>
<protein>
    <submittedName>
        <fullName evidence="5">Efflux RND transporter periplasmic adaptor subunit</fullName>
    </submittedName>
</protein>
<evidence type="ECO:0000259" key="3">
    <source>
        <dbReference type="Pfam" id="PF25876"/>
    </source>
</evidence>
<dbReference type="Gene3D" id="2.40.50.100">
    <property type="match status" value="1"/>
</dbReference>
<feature type="domain" description="Multidrug resistance protein MdtA-like alpha-helical hairpin" evidence="3">
    <location>
        <begin position="114"/>
        <end position="180"/>
    </location>
</feature>
<dbReference type="Gene3D" id="2.40.420.20">
    <property type="match status" value="1"/>
</dbReference>
<gene>
    <name evidence="5" type="ORF">LZC95_12170</name>
</gene>
<evidence type="ECO:0000256" key="2">
    <source>
        <dbReference type="SAM" id="Coils"/>
    </source>
</evidence>
<dbReference type="InterPro" id="IPR058624">
    <property type="entry name" value="MdtA-like_HH"/>
</dbReference>
<dbReference type="PANTHER" id="PTHR30469:SF15">
    <property type="entry name" value="HLYD FAMILY OF SECRETION PROTEINS"/>
    <property type="match status" value="1"/>
</dbReference>
<dbReference type="Gene3D" id="2.40.30.170">
    <property type="match status" value="1"/>
</dbReference>
<accession>A0ABZ2KG00</accession>
<dbReference type="Gene3D" id="1.10.287.470">
    <property type="entry name" value="Helix hairpin bin"/>
    <property type="match status" value="1"/>
</dbReference>
<dbReference type="Pfam" id="PF25954">
    <property type="entry name" value="Beta-barrel_RND_2"/>
    <property type="match status" value="1"/>
</dbReference>
<feature type="domain" description="CusB-like beta-barrel" evidence="4">
    <location>
        <begin position="225"/>
        <end position="291"/>
    </location>
</feature>
<sequence>MHAMHAAVRWVFPIAALIAVACHRGEGSNNSANVPIPVKVRAVETPADARGARYSGSIEPATRVDLAFKVGGYIRELLQVKDSDGKMRKVQEGDFVKAGTVLASIRESDYQQKVAQANAQLAQANANQKQAQIDYDRVQKLVATNAIAPAELDSMTAKLATSKAAVQGAQAQVGDATILLGDTTLRAPIDGVILKRGVEAGTFASPGTVGFILADTKKVKFVFGAPDTLIEKLKMGATLGIHVDALQADFDGTITRIAPSADPKSRVFEVEITVPNPKDALKVGMVASLKVPEGAIQETALALPLTAIVRSPNDPRGFSVFVATKEGDREIANLRDVELGDVLGNGVQVIRGLQRGERVVSMGATLLVDKSPIRVLP</sequence>
<dbReference type="EMBL" id="CP089982">
    <property type="protein sequence ID" value="WXA97587.1"/>
    <property type="molecule type" value="Genomic_DNA"/>
</dbReference>
<organism evidence="5 6">
    <name type="scientific">Pendulispora brunnea</name>
    <dbReference type="NCBI Taxonomy" id="2905690"/>
    <lineage>
        <taxon>Bacteria</taxon>
        <taxon>Pseudomonadati</taxon>
        <taxon>Myxococcota</taxon>
        <taxon>Myxococcia</taxon>
        <taxon>Myxococcales</taxon>
        <taxon>Sorangiineae</taxon>
        <taxon>Pendulisporaceae</taxon>
        <taxon>Pendulispora</taxon>
    </lineage>
</organism>
<dbReference type="Proteomes" id="UP001379533">
    <property type="component" value="Chromosome"/>
</dbReference>
<reference evidence="5 6" key="1">
    <citation type="submission" date="2021-12" db="EMBL/GenBank/DDBJ databases">
        <title>Discovery of the Pendulisporaceae a myxobacterial family with distinct sporulation behavior and unique specialized metabolism.</title>
        <authorList>
            <person name="Garcia R."/>
            <person name="Popoff A."/>
            <person name="Bader C.D."/>
            <person name="Loehr J."/>
            <person name="Walesch S."/>
            <person name="Walt C."/>
            <person name="Boldt J."/>
            <person name="Bunk B."/>
            <person name="Haeckl F.J.F.P.J."/>
            <person name="Gunesch A.P."/>
            <person name="Birkelbach J."/>
            <person name="Nuebel U."/>
            <person name="Pietschmann T."/>
            <person name="Bach T."/>
            <person name="Mueller R."/>
        </authorList>
    </citation>
    <scope>NUCLEOTIDE SEQUENCE [LARGE SCALE GENOMIC DNA]</scope>
    <source>
        <strain evidence="5 6">MSr12523</strain>
    </source>
</reference>
<evidence type="ECO:0000313" key="6">
    <source>
        <dbReference type="Proteomes" id="UP001379533"/>
    </source>
</evidence>
<keyword evidence="2" id="KW-0175">Coiled coil</keyword>
<dbReference type="InterPro" id="IPR006143">
    <property type="entry name" value="RND_pump_MFP"/>
</dbReference>
<feature type="coiled-coil region" evidence="2">
    <location>
        <begin position="107"/>
        <end position="141"/>
    </location>
</feature>
<name>A0ABZ2KG00_9BACT</name>
<evidence type="ECO:0000313" key="5">
    <source>
        <dbReference type="EMBL" id="WXA97587.1"/>
    </source>
</evidence>